<protein>
    <submittedName>
        <fullName evidence="1">Uncharacterized protein</fullName>
    </submittedName>
</protein>
<sequence length="226" mass="25836">MGQIESYRRIQENGRFDGSRLQSVLWQLFGVDLNGRRISPTMEALLNDRDAHGQHWYRTDPKGTYYDAVLDGRSPCYDLVEQFVWFSALRNDLPGPIAPLRCVWPGPCQPEAMITINRGIRYVPEQVAGLAIPDVQWSPTGEIYVGHWVRDTFALTAVDNRRPHGLAEGLWRSQTYQGMNMTRLTLWGGKEDPNEFDPILCLVAFSKSLAMIIADIERVRKCVLRQ</sequence>
<gene>
    <name evidence="1" type="ORF">A2690_02805</name>
</gene>
<evidence type="ECO:0000313" key="1">
    <source>
        <dbReference type="EMBL" id="OGK16291.1"/>
    </source>
</evidence>
<name>A0A1F7GBI9_9BACT</name>
<evidence type="ECO:0000313" key="2">
    <source>
        <dbReference type="Proteomes" id="UP000178372"/>
    </source>
</evidence>
<comment type="caution">
    <text evidence="1">The sequence shown here is derived from an EMBL/GenBank/DDBJ whole genome shotgun (WGS) entry which is preliminary data.</text>
</comment>
<proteinExistence type="predicted"/>
<reference evidence="1 2" key="1">
    <citation type="journal article" date="2016" name="Nat. Commun.">
        <title>Thousands of microbial genomes shed light on interconnected biogeochemical processes in an aquifer system.</title>
        <authorList>
            <person name="Anantharaman K."/>
            <person name="Brown C.T."/>
            <person name="Hug L.A."/>
            <person name="Sharon I."/>
            <person name="Castelle C.J."/>
            <person name="Probst A.J."/>
            <person name="Thomas B.C."/>
            <person name="Singh A."/>
            <person name="Wilkins M.J."/>
            <person name="Karaoz U."/>
            <person name="Brodie E.L."/>
            <person name="Williams K.H."/>
            <person name="Hubbard S.S."/>
            <person name="Banfield J.F."/>
        </authorList>
    </citation>
    <scope>NUCLEOTIDE SEQUENCE [LARGE SCALE GENOMIC DNA]</scope>
</reference>
<dbReference type="EMBL" id="MFZF01000018">
    <property type="protein sequence ID" value="OGK16291.1"/>
    <property type="molecule type" value="Genomic_DNA"/>
</dbReference>
<dbReference type="Proteomes" id="UP000178372">
    <property type="component" value="Unassembled WGS sequence"/>
</dbReference>
<organism evidence="1 2">
    <name type="scientific">Candidatus Roizmanbacteria bacterium RIFCSPHIGHO2_01_FULL_39_12b</name>
    <dbReference type="NCBI Taxonomy" id="1802030"/>
    <lineage>
        <taxon>Bacteria</taxon>
        <taxon>Candidatus Roizmaniibacteriota</taxon>
    </lineage>
</organism>
<dbReference type="AlphaFoldDB" id="A0A1F7GBI9"/>
<accession>A0A1F7GBI9</accession>